<dbReference type="PANTHER" id="PTHR30203">
    <property type="entry name" value="OUTER MEMBRANE CATION EFFLUX PROTEIN"/>
    <property type="match status" value="1"/>
</dbReference>
<dbReference type="Proteomes" id="UP000317839">
    <property type="component" value="Unassembled WGS sequence"/>
</dbReference>
<dbReference type="RefSeq" id="WP_142940902.1">
    <property type="nucleotide sequence ID" value="NZ_VIKR01000001.1"/>
</dbReference>
<dbReference type="PANTHER" id="PTHR30203:SF24">
    <property type="entry name" value="BLR4935 PROTEIN"/>
    <property type="match status" value="1"/>
</dbReference>
<feature type="chain" id="PRO_5021820012" description="TolC family protein" evidence="1">
    <location>
        <begin position="26"/>
        <end position="410"/>
    </location>
</feature>
<organism evidence="2 3">
    <name type="scientific">Aliikangiella marina</name>
    <dbReference type="NCBI Taxonomy" id="1712262"/>
    <lineage>
        <taxon>Bacteria</taxon>
        <taxon>Pseudomonadati</taxon>
        <taxon>Pseudomonadota</taxon>
        <taxon>Gammaproteobacteria</taxon>
        <taxon>Oceanospirillales</taxon>
        <taxon>Pleioneaceae</taxon>
        <taxon>Aliikangiella</taxon>
    </lineage>
</organism>
<dbReference type="OrthoDB" id="5801460at2"/>
<keyword evidence="3" id="KW-1185">Reference proteome</keyword>
<proteinExistence type="predicted"/>
<evidence type="ECO:0000313" key="3">
    <source>
        <dbReference type="Proteomes" id="UP000317839"/>
    </source>
</evidence>
<dbReference type="AlphaFoldDB" id="A0A545TJC4"/>
<comment type="caution">
    <text evidence="2">The sequence shown here is derived from an EMBL/GenBank/DDBJ whole genome shotgun (WGS) entry which is preliminary data.</text>
</comment>
<name>A0A545TJC4_9GAMM</name>
<accession>A0A545TJC4</accession>
<reference evidence="2 3" key="1">
    <citation type="submission" date="2019-06" db="EMBL/GenBank/DDBJ databases">
        <title>Draft genome of Aliikangiella marina GYP-15.</title>
        <authorList>
            <person name="Wang G."/>
        </authorList>
    </citation>
    <scope>NUCLEOTIDE SEQUENCE [LARGE SCALE GENOMIC DNA]</scope>
    <source>
        <strain evidence="2 3">GYP-15</strain>
    </source>
</reference>
<evidence type="ECO:0008006" key="4">
    <source>
        <dbReference type="Google" id="ProtNLM"/>
    </source>
</evidence>
<evidence type="ECO:0000313" key="2">
    <source>
        <dbReference type="EMBL" id="TQV77330.1"/>
    </source>
</evidence>
<dbReference type="GO" id="GO:0015562">
    <property type="term" value="F:efflux transmembrane transporter activity"/>
    <property type="evidence" value="ECO:0007669"/>
    <property type="project" value="InterPro"/>
</dbReference>
<gene>
    <name evidence="2" type="ORF">FLL45_05130</name>
</gene>
<dbReference type="SUPFAM" id="SSF56954">
    <property type="entry name" value="Outer membrane efflux proteins (OEP)"/>
    <property type="match status" value="1"/>
</dbReference>
<evidence type="ECO:0000256" key="1">
    <source>
        <dbReference type="SAM" id="SignalP"/>
    </source>
</evidence>
<dbReference type="Gene3D" id="1.20.1600.10">
    <property type="entry name" value="Outer membrane efflux proteins (OEP)"/>
    <property type="match status" value="1"/>
</dbReference>
<feature type="signal peptide" evidence="1">
    <location>
        <begin position="1"/>
        <end position="25"/>
    </location>
</feature>
<protein>
    <recommendedName>
        <fullName evidence="4">TolC family protein</fullName>
    </recommendedName>
</protein>
<sequence length="410" mass="46821">MFRCLIKRIPMGGVYLLVFCTSLSAAPKNDSWRVWLQNQIENHPQVVAAKEKMESSLSWANNQELPLYNPELETEYEREGDSNNFKIGITQTIDWWDKSSIRKKQASINRQTAHFEFKAILQRRTAETISALIEWDSAKQHAKLAKEQEDRLSALLKVITQRQEAGDLGQLDAELTYLELSQQLNETAETHVQFKIAEARVRELLPDWSVEMSQVPKSFWRFDANNSFSQSIDQIPNVAAARTAWESLRQEAEVAKLDAKNEPTFGLNAGQNGDDDVVGISFSMPLNIRNDFSAQVKAINQQVLSAESQFLAARRSQQFSIEAAQSTLNEYKKHYKRWQGLMKGRIESSAKLLEQQWRSSDVSTSEYLLSLQQRADGIVSGIELQKKYRKAYIDWLLNTGQVLTALKQAN</sequence>
<dbReference type="InterPro" id="IPR010131">
    <property type="entry name" value="MdtP/NodT-like"/>
</dbReference>
<keyword evidence="1" id="KW-0732">Signal</keyword>
<dbReference type="EMBL" id="VIKR01000001">
    <property type="protein sequence ID" value="TQV77330.1"/>
    <property type="molecule type" value="Genomic_DNA"/>
</dbReference>